<dbReference type="PROSITE" id="PS51077">
    <property type="entry name" value="HTH_ICLR"/>
    <property type="match status" value="1"/>
</dbReference>
<dbReference type="PANTHER" id="PTHR30136">
    <property type="entry name" value="HELIX-TURN-HELIX TRANSCRIPTIONAL REGULATOR, ICLR FAMILY"/>
    <property type="match status" value="1"/>
</dbReference>
<dbReference type="RefSeq" id="WP_343941835.1">
    <property type="nucleotide sequence ID" value="NZ_BAAAHP010000075.1"/>
</dbReference>
<feature type="domain" description="IclR-ED" evidence="5">
    <location>
        <begin position="70"/>
        <end position="254"/>
    </location>
</feature>
<evidence type="ECO:0000259" key="4">
    <source>
        <dbReference type="PROSITE" id="PS51077"/>
    </source>
</evidence>
<feature type="domain" description="HTH iclR-type" evidence="4">
    <location>
        <begin position="9"/>
        <end position="69"/>
    </location>
</feature>
<reference evidence="6 7" key="1">
    <citation type="journal article" date="2019" name="Int. J. Syst. Evol. Microbiol.">
        <title>The Global Catalogue of Microorganisms (GCM) 10K type strain sequencing project: providing services to taxonomists for standard genome sequencing and annotation.</title>
        <authorList>
            <consortium name="The Broad Institute Genomics Platform"/>
            <consortium name="The Broad Institute Genome Sequencing Center for Infectious Disease"/>
            <person name="Wu L."/>
            <person name="Ma J."/>
        </authorList>
    </citation>
    <scope>NUCLEOTIDE SEQUENCE [LARGE SCALE GENOMIC DNA]</scope>
    <source>
        <strain evidence="6 7">JCM 11117</strain>
    </source>
</reference>
<name>A0ABN1Q355_9PSEU</name>
<dbReference type="CDD" id="cd00090">
    <property type="entry name" value="HTH_ARSR"/>
    <property type="match status" value="1"/>
</dbReference>
<protein>
    <submittedName>
        <fullName evidence="6">IclR family transcriptional regulator C-terminal domain-containing protein</fullName>
    </submittedName>
</protein>
<evidence type="ECO:0000256" key="1">
    <source>
        <dbReference type="ARBA" id="ARBA00023015"/>
    </source>
</evidence>
<dbReference type="InterPro" id="IPR036388">
    <property type="entry name" value="WH-like_DNA-bd_sf"/>
</dbReference>
<dbReference type="SUPFAM" id="SSF46785">
    <property type="entry name" value="Winged helix' DNA-binding domain"/>
    <property type="match status" value="1"/>
</dbReference>
<dbReference type="SUPFAM" id="SSF55781">
    <property type="entry name" value="GAF domain-like"/>
    <property type="match status" value="1"/>
</dbReference>
<proteinExistence type="predicted"/>
<evidence type="ECO:0000256" key="3">
    <source>
        <dbReference type="ARBA" id="ARBA00023163"/>
    </source>
</evidence>
<dbReference type="Pfam" id="PF09339">
    <property type="entry name" value="HTH_IclR"/>
    <property type="match status" value="1"/>
</dbReference>
<keyword evidence="1" id="KW-0805">Transcription regulation</keyword>
<evidence type="ECO:0000259" key="5">
    <source>
        <dbReference type="PROSITE" id="PS51078"/>
    </source>
</evidence>
<dbReference type="PANTHER" id="PTHR30136:SF34">
    <property type="entry name" value="TRANSCRIPTIONAL REGULATOR"/>
    <property type="match status" value="1"/>
</dbReference>
<keyword evidence="7" id="KW-1185">Reference proteome</keyword>
<dbReference type="Proteomes" id="UP001499967">
    <property type="component" value="Unassembled WGS sequence"/>
</dbReference>
<dbReference type="InterPro" id="IPR014757">
    <property type="entry name" value="Tscrpt_reg_IclR_C"/>
</dbReference>
<dbReference type="EMBL" id="BAAAHP010000075">
    <property type="protein sequence ID" value="GAA0936307.1"/>
    <property type="molecule type" value="Genomic_DNA"/>
</dbReference>
<sequence length="257" mass="28209">MVEQAAPSMRALERGLAVLKSFTSTEGPVSISELARRTGFDRAVIRRILGTLESLGYVTRRNGGFMLLPSVLELGYAYLSSDPLPGLVEPRLEPLAQKLQESCSFGVLEHNRVVYLVRAQIKRISGPSLAVGSVMEPHLTSIGQTLLAHLDEHAVDAYLAEVPLEPITPRTITTPKALRQRLARVRQQGWCLVDQELELGLLALAAPVRASDGRIIGAVNITSHTSRTTPDDFVEKMLPELHETAAQIETDLRHAHM</sequence>
<evidence type="ECO:0000256" key="2">
    <source>
        <dbReference type="ARBA" id="ARBA00023125"/>
    </source>
</evidence>
<evidence type="ECO:0000313" key="6">
    <source>
        <dbReference type="EMBL" id="GAA0936307.1"/>
    </source>
</evidence>
<evidence type="ECO:0000313" key="7">
    <source>
        <dbReference type="Proteomes" id="UP001499967"/>
    </source>
</evidence>
<dbReference type="Gene3D" id="1.10.10.10">
    <property type="entry name" value="Winged helix-like DNA-binding domain superfamily/Winged helix DNA-binding domain"/>
    <property type="match status" value="1"/>
</dbReference>
<dbReference type="InterPro" id="IPR029016">
    <property type="entry name" value="GAF-like_dom_sf"/>
</dbReference>
<dbReference type="SMART" id="SM00346">
    <property type="entry name" value="HTH_ICLR"/>
    <property type="match status" value="1"/>
</dbReference>
<dbReference type="Pfam" id="PF01614">
    <property type="entry name" value="IclR_C"/>
    <property type="match status" value="1"/>
</dbReference>
<dbReference type="InterPro" id="IPR005471">
    <property type="entry name" value="Tscrpt_reg_IclR_N"/>
</dbReference>
<keyword evidence="2" id="KW-0238">DNA-binding</keyword>
<comment type="caution">
    <text evidence="6">The sequence shown here is derived from an EMBL/GenBank/DDBJ whole genome shotgun (WGS) entry which is preliminary data.</text>
</comment>
<dbReference type="InterPro" id="IPR011991">
    <property type="entry name" value="ArsR-like_HTH"/>
</dbReference>
<organism evidence="6 7">
    <name type="scientific">Pseudonocardia zijingensis</name>
    <dbReference type="NCBI Taxonomy" id="153376"/>
    <lineage>
        <taxon>Bacteria</taxon>
        <taxon>Bacillati</taxon>
        <taxon>Actinomycetota</taxon>
        <taxon>Actinomycetes</taxon>
        <taxon>Pseudonocardiales</taxon>
        <taxon>Pseudonocardiaceae</taxon>
        <taxon>Pseudonocardia</taxon>
    </lineage>
</organism>
<dbReference type="Gene3D" id="3.30.450.40">
    <property type="match status" value="1"/>
</dbReference>
<dbReference type="PROSITE" id="PS51078">
    <property type="entry name" value="ICLR_ED"/>
    <property type="match status" value="1"/>
</dbReference>
<keyword evidence="3" id="KW-0804">Transcription</keyword>
<accession>A0ABN1Q355</accession>
<dbReference type="InterPro" id="IPR036390">
    <property type="entry name" value="WH_DNA-bd_sf"/>
</dbReference>
<gene>
    <name evidence="6" type="ORF">GCM10009559_28630</name>
</gene>
<dbReference type="InterPro" id="IPR050707">
    <property type="entry name" value="HTH_MetabolicPath_Reg"/>
</dbReference>